<dbReference type="PANTHER" id="PTHR10846:SF8">
    <property type="entry name" value="INNER MEMBRANE PROTEIN YRBG"/>
    <property type="match status" value="1"/>
</dbReference>
<evidence type="ECO:0000256" key="4">
    <source>
        <dbReference type="ARBA" id="ARBA00023136"/>
    </source>
</evidence>
<keyword evidence="8" id="KW-1185">Reference proteome</keyword>
<dbReference type="InterPro" id="IPR004481">
    <property type="entry name" value="K/Na/Ca-exchanger"/>
</dbReference>
<dbReference type="STRING" id="1033810.HLPCO_002405"/>
<dbReference type="EMBL" id="AFNU02000010">
    <property type="protein sequence ID" value="ERJ11493.1"/>
    <property type="molecule type" value="Genomic_DNA"/>
</dbReference>
<dbReference type="GO" id="GO:0005262">
    <property type="term" value="F:calcium channel activity"/>
    <property type="evidence" value="ECO:0007669"/>
    <property type="project" value="TreeGrafter"/>
</dbReference>
<feature type="transmembrane region" description="Helical" evidence="5">
    <location>
        <begin position="36"/>
        <end position="62"/>
    </location>
</feature>
<feature type="transmembrane region" description="Helical" evidence="5">
    <location>
        <begin position="180"/>
        <end position="199"/>
    </location>
</feature>
<protein>
    <submittedName>
        <fullName evidence="7">Sodium-calcium exchanger protein</fullName>
    </submittedName>
</protein>
<feature type="domain" description="Sodium/calcium exchanger membrane region" evidence="6">
    <location>
        <begin position="183"/>
        <end position="330"/>
    </location>
</feature>
<organism evidence="7 8">
    <name type="scientific">Haloplasma contractile SSD-17B</name>
    <dbReference type="NCBI Taxonomy" id="1033810"/>
    <lineage>
        <taxon>Bacteria</taxon>
        <taxon>Bacillati</taxon>
        <taxon>Mycoplasmatota</taxon>
        <taxon>Mollicutes</taxon>
        <taxon>Haloplasmatales</taxon>
        <taxon>Haloplasmataceae</taxon>
        <taxon>Haloplasma</taxon>
    </lineage>
</organism>
<dbReference type="GO" id="GO:0005886">
    <property type="term" value="C:plasma membrane"/>
    <property type="evidence" value="ECO:0007669"/>
    <property type="project" value="TreeGrafter"/>
</dbReference>
<evidence type="ECO:0000313" key="8">
    <source>
        <dbReference type="Proteomes" id="UP000005707"/>
    </source>
</evidence>
<evidence type="ECO:0000259" key="6">
    <source>
        <dbReference type="Pfam" id="PF01699"/>
    </source>
</evidence>
<feature type="transmembrane region" description="Helical" evidence="5">
    <location>
        <begin position="135"/>
        <end position="159"/>
    </location>
</feature>
<proteinExistence type="predicted"/>
<reference evidence="7 8" key="2">
    <citation type="journal article" date="2013" name="PLoS ONE">
        <title>INDIGO - INtegrated Data Warehouse of MIcrobial GenOmes with Examples from the Red Sea Extremophiles.</title>
        <authorList>
            <person name="Alam I."/>
            <person name="Antunes A."/>
            <person name="Kamau A.A."/>
            <person name="Ba Alawi W."/>
            <person name="Kalkatawi M."/>
            <person name="Stingl U."/>
            <person name="Bajic V.B."/>
        </authorList>
    </citation>
    <scope>NUCLEOTIDE SEQUENCE [LARGE SCALE GENOMIC DNA]</scope>
    <source>
        <strain evidence="7 8">SSD-17B</strain>
    </source>
</reference>
<sequence length="333" mass="36817">MLLIQYLFLASILVFASIKASNYIDLLDRKSKLSGALIGGVLLAATTSLPELITSLSSILILEEPNPNLAFGNVLGSNLFNITIIALIDIIFIKHFFLDRVTRDANKSILFSVVMLTIMLLSFQFGLPFSLKFGIMHFSIVSIVLLVIYFLAIYYLANISDDEIPVETDDTPVYFTIKQILIRFSLFAIILVITSIYVTKLADEIATTYQLGSSFAGALFLGVCTSLPELTSSLNLVRLRNYGVAVSNCVGSNIFNLAIISFVDFLYFKENIYIGGIREARGNIVLIYFTLAISVVLMASLLTNKSNSRFTYILPSLLILVIYLAYIVITAAL</sequence>
<name>U2E8K0_9MOLU</name>
<dbReference type="Pfam" id="PF01699">
    <property type="entry name" value="Na_Ca_ex"/>
    <property type="match status" value="2"/>
</dbReference>
<feature type="transmembrane region" description="Helical" evidence="5">
    <location>
        <begin position="283"/>
        <end position="303"/>
    </location>
</feature>
<comment type="subcellular location">
    <subcellularLocation>
        <location evidence="1">Membrane</location>
        <topology evidence="1">Multi-pass membrane protein</topology>
    </subcellularLocation>
</comment>
<feature type="domain" description="Sodium/calcium exchanger membrane region" evidence="6">
    <location>
        <begin position="9"/>
        <end position="156"/>
    </location>
</feature>
<dbReference type="InterPro" id="IPR044880">
    <property type="entry name" value="NCX_ion-bd_dom_sf"/>
</dbReference>
<feature type="transmembrane region" description="Helical" evidence="5">
    <location>
        <begin position="242"/>
        <end position="263"/>
    </location>
</feature>
<dbReference type="GO" id="GO:0006874">
    <property type="term" value="P:intracellular calcium ion homeostasis"/>
    <property type="evidence" value="ECO:0007669"/>
    <property type="project" value="TreeGrafter"/>
</dbReference>
<gene>
    <name evidence="7" type="ORF">HLPCO_002405</name>
</gene>
<dbReference type="PANTHER" id="PTHR10846">
    <property type="entry name" value="SODIUM/POTASSIUM/CALCIUM EXCHANGER"/>
    <property type="match status" value="1"/>
</dbReference>
<reference evidence="7 8" key="1">
    <citation type="journal article" date="2011" name="J. Bacteriol.">
        <title>Genome sequence of Haloplasma contractile, an unusual contractile bacterium from a deep-sea anoxic brine lake.</title>
        <authorList>
            <person name="Antunes A."/>
            <person name="Alam I."/>
            <person name="El Dorry H."/>
            <person name="Siam R."/>
            <person name="Robertson A."/>
            <person name="Bajic V.B."/>
            <person name="Stingl U."/>
        </authorList>
    </citation>
    <scope>NUCLEOTIDE SEQUENCE [LARGE SCALE GENOMIC DNA]</scope>
    <source>
        <strain evidence="7 8">SSD-17B</strain>
    </source>
</reference>
<dbReference type="Proteomes" id="UP000005707">
    <property type="component" value="Unassembled WGS sequence"/>
</dbReference>
<evidence type="ECO:0000256" key="1">
    <source>
        <dbReference type="ARBA" id="ARBA00004141"/>
    </source>
</evidence>
<feature type="transmembrane region" description="Helical" evidence="5">
    <location>
        <begin position="310"/>
        <end position="329"/>
    </location>
</feature>
<accession>U2E8K0</accession>
<keyword evidence="2 5" id="KW-0812">Transmembrane</keyword>
<keyword evidence="3 5" id="KW-1133">Transmembrane helix</keyword>
<comment type="caution">
    <text evidence="7">The sequence shown here is derived from an EMBL/GenBank/DDBJ whole genome shotgun (WGS) entry which is preliminary data.</text>
</comment>
<keyword evidence="4 5" id="KW-0472">Membrane</keyword>
<feature type="transmembrane region" description="Helical" evidence="5">
    <location>
        <begin position="6"/>
        <end position="24"/>
    </location>
</feature>
<dbReference type="Gene3D" id="1.20.1420.30">
    <property type="entry name" value="NCX, central ion-binding region"/>
    <property type="match status" value="1"/>
</dbReference>
<dbReference type="RefSeq" id="WP_008827051.1">
    <property type="nucleotide sequence ID" value="NZ_AFNU02000010.1"/>
</dbReference>
<dbReference type="OrthoDB" id="9794225at2"/>
<feature type="transmembrane region" description="Helical" evidence="5">
    <location>
        <begin position="109"/>
        <end position="129"/>
    </location>
</feature>
<evidence type="ECO:0000313" key="7">
    <source>
        <dbReference type="EMBL" id="ERJ11493.1"/>
    </source>
</evidence>
<evidence type="ECO:0000256" key="3">
    <source>
        <dbReference type="ARBA" id="ARBA00022989"/>
    </source>
</evidence>
<dbReference type="InParanoid" id="U2E8K0"/>
<feature type="transmembrane region" description="Helical" evidence="5">
    <location>
        <begin position="74"/>
        <end position="97"/>
    </location>
</feature>
<evidence type="ECO:0000256" key="2">
    <source>
        <dbReference type="ARBA" id="ARBA00022692"/>
    </source>
</evidence>
<dbReference type="AlphaFoldDB" id="U2E8K0"/>
<dbReference type="GO" id="GO:0008273">
    <property type="term" value="F:calcium, potassium:sodium antiporter activity"/>
    <property type="evidence" value="ECO:0007669"/>
    <property type="project" value="TreeGrafter"/>
</dbReference>
<feature type="transmembrane region" description="Helical" evidence="5">
    <location>
        <begin position="211"/>
        <end position="230"/>
    </location>
</feature>
<evidence type="ECO:0000256" key="5">
    <source>
        <dbReference type="SAM" id="Phobius"/>
    </source>
</evidence>
<dbReference type="eggNOG" id="COG0530">
    <property type="taxonomic scope" value="Bacteria"/>
</dbReference>
<dbReference type="InterPro" id="IPR004837">
    <property type="entry name" value="NaCa_Exmemb"/>
</dbReference>